<proteinExistence type="predicted"/>
<protein>
    <recommendedName>
        <fullName evidence="4">DUF2127 domain-containing protein</fullName>
    </recommendedName>
</protein>
<keyword evidence="1" id="KW-0812">Transmembrane</keyword>
<keyword evidence="3" id="KW-1185">Reference proteome</keyword>
<evidence type="ECO:0000256" key="1">
    <source>
        <dbReference type="SAM" id="Phobius"/>
    </source>
</evidence>
<feature type="transmembrane region" description="Helical" evidence="1">
    <location>
        <begin position="54"/>
        <end position="74"/>
    </location>
</feature>
<organism evidence="2 3">
    <name type="scientific">Candidatus Lokiarchaeum ossiferum</name>
    <dbReference type="NCBI Taxonomy" id="2951803"/>
    <lineage>
        <taxon>Archaea</taxon>
        <taxon>Promethearchaeati</taxon>
        <taxon>Promethearchaeota</taxon>
        <taxon>Promethearchaeia</taxon>
        <taxon>Promethearchaeales</taxon>
        <taxon>Promethearchaeaceae</taxon>
        <taxon>Candidatus Lokiarchaeum</taxon>
    </lineage>
</organism>
<sequence length="132" mass="15648">MTEVKKEKKDLLYTSEDWEILTDKIGLTYLVMSGINFIFSFTISIFCMQRFSNLYIIPALLMVALLGLIVYSFIKRKDIIRIFTMLFIIISFYWITEAMGIFPQLLVSIIFSITEVGFLVIYYFISRYLDRR</sequence>
<keyword evidence="1" id="KW-1133">Transmembrane helix</keyword>
<reference evidence="2" key="1">
    <citation type="submission" date="2022-09" db="EMBL/GenBank/DDBJ databases">
        <title>Actin cytoskeleton and complex cell architecture in an #Asgard archaeon.</title>
        <authorList>
            <person name="Ponce Toledo R.I."/>
            <person name="Schleper C."/>
            <person name="Rodrigues Oliveira T."/>
            <person name="Wollweber F."/>
            <person name="Xu J."/>
            <person name="Rittmann S."/>
            <person name="Klingl A."/>
            <person name="Pilhofer M."/>
        </authorList>
    </citation>
    <scope>NUCLEOTIDE SEQUENCE</scope>
    <source>
        <strain evidence="2">B-35</strain>
    </source>
</reference>
<feature type="transmembrane region" description="Helical" evidence="1">
    <location>
        <begin position="79"/>
        <end position="95"/>
    </location>
</feature>
<keyword evidence="1" id="KW-0472">Membrane</keyword>
<evidence type="ECO:0008006" key="4">
    <source>
        <dbReference type="Google" id="ProtNLM"/>
    </source>
</evidence>
<feature type="transmembrane region" description="Helical" evidence="1">
    <location>
        <begin position="27"/>
        <end position="48"/>
    </location>
</feature>
<gene>
    <name evidence="2" type="ORF">NEF87_000711</name>
</gene>
<name>A0ABY6HLN6_9ARCH</name>
<accession>A0ABY6HLN6</accession>
<dbReference type="Proteomes" id="UP001208689">
    <property type="component" value="Chromosome"/>
</dbReference>
<evidence type="ECO:0000313" key="3">
    <source>
        <dbReference type="Proteomes" id="UP001208689"/>
    </source>
</evidence>
<feature type="transmembrane region" description="Helical" evidence="1">
    <location>
        <begin position="101"/>
        <end position="125"/>
    </location>
</feature>
<evidence type="ECO:0000313" key="2">
    <source>
        <dbReference type="EMBL" id="UYP44426.1"/>
    </source>
</evidence>
<dbReference type="EMBL" id="CP104013">
    <property type="protein sequence ID" value="UYP44426.1"/>
    <property type="molecule type" value="Genomic_DNA"/>
</dbReference>